<organism evidence="3 4">
    <name type="scientific">Folsomia candida</name>
    <name type="common">Springtail</name>
    <dbReference type="NCBI Taxonomy" id="158441"/>
    <lineage>
        <taxon>Eukaryota</taxon>
        <taxon>Metazoa</taxon>
        <taxon>Ecdysozoa</taxon>
        <taxon>Arthropoda</taxon>
        <taxon>Hexapoda</taxon>
        <taxon>Collembola</taxon>
        <taxon>Entomobryomorpha</taxon>
        <taxon>Isotomoidea</taxon>
        <taxon>Isotomidae</taxon>
        <taxon>Proisotominae</taxon>
        <taxon>Folsomia</taxon>
    </lineage>
</organism>
<proteinExistence type="predicted"/>
<evidence type="ECO:0000313" key="4">
    <source>
        <dbReference type="Proteomes" id="UP000198287"/>
    </source>
</evidence>
<evidence type="ECO:0000313" key="3">
    <source>
        <dbReference type="EMBL" id="OXA51374.1"/>
    </source>
</evidence>
<keyword evidence="2" id="KW-0732">Signal</keyword>
<dbReference type="EMBL" id="LNIX01000007">
    <property type="protein sequence ID" value="OXA51374.1"/>
    <property type="molecule type" value="Genomic_DNA"/>
</dbReference>
<protein>
    <submittedName>
        <fullName evidence="3">Uncharacterized protein</fullName>
    </submittedName>
</protein>
<feature type="signal peptide" evidence="2">
    <location>
        <begin position="1"/>
        <end position="23"/>
    </location>
</feature>
<feature type="transmembrane region" description="Helical" evidence="1">
    <location>
        <begin position="129"/>
        <end position="155"/>
    </location>
</feature>
<dbReference type="AlphaFoldDB" id="A0A226E2W2"/>
<keyword evidence="1" id="KW-1133">Transmembrane helix</keyword>
<feature type="transmembrane region" description="Helical" evidence="1">
    <location>
        <begin position="68"/>
        <end position="84"/>
    </location>
</feature>
<keyword evidence="1" id="KW-0812">Transmembrane</keyword>
<reference evidence="3 4" key="1">
    <citation type="submission" date="2015-12" db="EMBL/GenBank/DDBJ databases">
        <title>The genome of Folsomia candida.</title>
        <authorList>
            <person name="Faddeeva A."/>
            <person name="Derks M.F."/>
            <person name="Anvar Y."/>
            <person name="Smit S."/>
            <person name="Van Straalen N."/>
            <person name="Roelofs D."/>
        </authorList>
    </citation>
    <scope>NUCLEOTIDE SEQUENCE [LARGE SCALE GENOMIC DNA]</scope>
    <source>
        <strain evidence="3 4">VU population</strain>
        <tissue evidence="3">Whole body</tissue>
    </source>
</reference>
<feature type="transmembrane region" description="Helical" evidence="1">
    <location>
        <begin position="328"/>
        <end position="348"/>
    </location>
</feature>
<evidence type="ECO:0000256" key="2">
    <source>
        <dbReference type="SAM" id="SignalP"/>
    </source>
</evidence>
<feature type="chain" id="PRO_5013008324" evidence="2">
    <location>
        <begin position="24"/>
        <end position="411"/>
    </location>
</feature>
<comment type="caution">
    <text evidence="3">The sequence shown here is derived from an EMBL/GenBank/DDBJ whole genome shotgun (WGS) entry which is preliminary data.</text>
</comment>
<sequence>MWYWGLSSGEALFLVGTLDTMLAVSSTCETFAIHFHKVGVDKDKFLEFNHHLAAYSSWALLGMEGSKLGWSLLLWIGGLILVMGKRHVLKVWIYISLVHEVLLQLLVWISEYHHHHSLPDHGGASRTLLLIRITYAALVRLLFRTCLVVSAAFFLRRWGRVSTEEEVDVREVQGSACNPVPSGDVAFQKDEFGSSGGARSLLSALPGPSSSSSFIQLPPILTVPQDFEILPVGSGLPNTLRFYYGDISRLIKLLLTIDFTWGIFRLVEREVSQLVFGAGIMMGTYPLSSVSTPIFTEERIIRIFRLTFDAIFLHNLHHDKPPFEGHLILPKLVEICVSLGILVFIRVVDHAFPLFTIFYVFFVLDLLFRAVTFALCYKAYGDFLCRRHRHAVTAVANRNLKRINSVIARPT</sequence>
<feature type="transmembrane region" description="Helical" evidence="1">
    <location>
        <begin position="354"/>
        <end position="377"/>
    </location>
</feature>
<accession>A0A226E2W2</accession>
<evidence type="ECO:0000256" key="1">
    <source>
        <dbReference type="SAM" id="Phobius"/>
    </source>
</evidence>
<keyword evidence="1" id="KW-0472">Membrane</keyword>
<name>A0A226E2W2_FOLCA</name>
<feature type="transmembrane region" description="Helical" evidence="1">
    <location>
        <begin position="91"/>
        <end position="109"/>
    </location>
</feature>
<gene>
    <name evidence="3" type="ORF">Fcan01_13281</name>
</gene>
<dbReference type="Proteomes" id="UP000198287">
    <property type="component" value="Unassembled WGS sequence"/>
</dbReference>
<keyword evidence="4" id="KW-1185">Reference proteome</keyword>